<dbReference type="SUPFAM" id="SSF53098">
    <property type="entry name" value="Ribonuclease H-like"/>
    <property type="match status" value="1"/>
</dbReference>
<sequence>MVKPENPQVTKVSSLLDYASTTWREELVRGIFIPYDAELILSLPLCDQWPQDKLIWHYTANGVFSVKSTYHLINARNRFIFRTLDKNLGVLSRRATSFVRSYRASLEHDQTIGDLAPSLWQLPALGTYKLDFDGGCVGKRGWGWGWGWGFVIRNSNDNVVMAGVQQGMGFAGPEVEEARACTFGLKKATAARLANLVIEGDCLSLIQKLKNKQVPNNVLGSP</sequence>
<dbReference type="InterPro" id="IPR012337">
    <property type="entry name" value="RNaseH-like_sf"/>
</dbReference>
<dbReference type="Proteomes" id="UP001153076">
    <property type="component" value="Unassembled WGS sequence"/>
</dbReference>
<evidence type="ECO:0000259" key="1">
    <source>
        <dbReference type="Pfam" id="PF13456"/>
    </source>
</evidence>
<evidence type="ECO:0000313" key="3">
    <source>
        <dbReference type="Proteomes" id="UP001153076"/>
    </source>
</evidence>
<dbReference type="InterPro" id="IPR002156">
    <property type="entry name" value="RNaseH_domain"/>
</dbReference>
<evidence type="ECO:0000313" key="2">
    <source>
        <dbReference type="EMBL" id="KAJ8438737.1"/>
    </source>
</evidence>
<dbReference type="PANTHER" id="PTHR47074:SF21">
    <property type="entry name" value="RNASE H TYPE-1 DOMAIN-CONTAINING PROTEIN"/>
    <property type="match status" value="1"/>
</dbReference>
<feature type="domain" description="RNase H type-1" evidence="1">
    <location>
        <begin position="132"/>
        <end position="214"/>
    </location>
</feature>
<dbReference type="GO" id="GO:0003676">
    <property type="term" value="F:nucleic acid binding"/>
    <property type="evidence" value="ECO:0007669"/>
    <property type="project" value="InterPro"/>
</dbReference>
<gene>
    <name evidence="2" type="ORF">Cgig2_013783</name>
</gene>
<dbReference type="InterPro" id="IPR036397">
    <property type="entry name" value="RNaseH_sf"/>
</dbReference>
<protein>
    <recommendedName>
        <fullName evidence="1">RNase H type-1 domain-containing protein</fullName>
    </recommendedName>
</protein>
<dbReference type="OrthoDB" id="1938246at2759"/>
<dbReference type="Gene3D" id="3.30.420.10">
    <property type="entry name" value="Ribonuclease H-like superfamily/Ribonuclease H"/>
    <property type="match status" value="1"/>
</dbReference>
<comment type="caution">
    <text evidence="2">The sequence shown here is derived from an EMBL/GenBank/DDBJ whole genome shotgun (WGS) entry which is preliminary data.</text>
</comment>
<dbReference type="PANTHER" id="PTHR47074">
    <property type="entry name" value="BNAC02G40300D PROTEIN"/>
    <property type="match status" value="1"/>
</dbReference>
<keyword evidence="3" id="KW-1185">Reference proteome</keyword>
<accession>A0A9Q1K9D7</accession>
<dbReference type="EMBL" id="JAKOGI010000243">
    <property type="protein sequence ID" value="KAJ8438737.1"/>
    <property type="molecule type" value="Genomic_DNA"/>
</dbReference>
<name>A0A9Q1K9D7_9CARY</name>
<organism evidence="2 3">
    <name type="scientific">Carnegiea gigantea</name>
    <dbReference type="NCBI Taxonomy" id="171969"/>
    <lineage>
        <taxon>Eukaryota</taxon>
        <taxon>Viridiplantae</taxon>
        <taxon>Streptophyta</taxon>
        <taxon>Embryophyta</taxon>
        <taxon>Tracheophyta</taxon>
        <taxon>Spermatophyta</taxon>
        <taxon>Magnoliopsida</taxon>
        <taxon>eudicotyledons</taxon>
        <taxon>Gunneridae</taxon>
        <taxon>Pentapetalae</taxon>
        <taxon>Caryophyllales</taxon>
        <taxon>Cactineae</taxon>
        <taxon>Cactaceae</taxon>
        <taxon>Cactoideae</taxon>
        <taxon>Echinocereeae</taxon>
        <taxon>Carnegiea</taxon>
    </lineage>
</organism>
<dbReference type="AlphaFoldDB" id="A0A9Q1K9D7"/>
<reference evidence="2" key="1">
    <citation type="submission" date="2022-04" db="EMBL/GenBank/DDBJ databases">
        <title>Carnegiea gigantea Genome sequencing and assembly v2.</title>
        <authorList>
            <person name="Copetti D."/>
            <person name="Sanderson M.J."/>
            <person name="Burquez A."/>
            <person name="Wojciechowski M.F."/>
        </authorList>
    </citation>
    <scope>NUCLEOTIDE SEQUENCE</scope>
    <source>
        <strain evidence="2">SGP5-SGP5p</strain>
        <tissue evidence="2">Aerial part</tissue>
    </source>
</reference>
<dbReference type="Pfam" id="PF13456">
    <property type="entry name" value="RVT_3"/>
    <property type="match status" value="1"/>
</dbReference>
<dbReference type="InterPro" id="IPR052929">
    <property type="entry name" value="RNase_H-like_EbsB-rel"/>
</dbReference>
<dbReference type="GO" id="GO:0004523">
    <property type="term" value="F:RNA-DNA hybrid ribonuclease activity"/>
    <property type="evidence" value="ECO:0007669"/>
    <property type="project" value="InterPro"/>
</dbReference>
<proteinExistence type="predicted"/>